<reference evidence="5" key="1">
    <citation type="journal article" date="2021" name="Proc. Natl. Acad. Sci. U.S.A.">
        <title>Three genomes in the algal genus Volvox reveal the fate of a haploid sex-determining region after a transition to homothallism.</title>
        <authorList>
            <person name="Yamamoto K."/>
            <person name="Hamaji T."/>
            <person name="Kawai-Toyooka H."/>
            <person name="Matsuzaki R."/>
            <person name="Takahashi F."/>
            <person name="Nishimura Y."/>
            <person name="Kawachi M."/>
            <person name="Noguchi H."/>
            <person name="Minakuchi Y."/>
            <person name="Umen J.G."/>
            <person name="Toyoda A."/>
            <person name="Nozaki H."/>
        </authorList>
    </citation>
    <scope>NUCLEOTIDE SEQUENCE</scope>
    <source>
        <strain evidence="5">NIES-3780</strain>
    </source>
</reference>
<name>A0A8J4BIL4_9CHLO</name>
<evidence type="ECO:0000256" key="2">
    <source>
        <dbReference type="ARBA" id="ARBA00023136"/>
    </source>
</evidence>
<evidence type="ECO:0000256" key="3">
    <source>
        <dbReference type="ARBA" id="ARBA00023180"/>
    </source>
</evidence>
<comment type="caution">
    <text evidence="5">The sequence shown here is derived from an EMBL/GenBank/DDBJ whole genome shotgun (WGS) entry which is preliminary data.</text>
</comment>
<keyword evidence="2" id="KW-0472">Membrane</keyword>
<dbReference type="AlphaFoldDB" id="A0A8J4BIL4"/>
<dbReference type="Proteomes" id="UP000747399">
    <property type="component" value="Unassembled WGS sequence"/>
</dbReference>
<feature type="chain" id="PRO_5035258090" evidence="4">
    <location>
        <begin position="21"/>
        <end position="409"/>
    </location>
</feature>
<dbReference type="InterPro" id="IPR002165">
    <property type="entry name" value="Plexin_repeat"/>
</dbReference>
<evidence type="ECO:0000313" key="5">
    <source>
        <dbReference type="EMBL" id="GIL59516.1"/>
    </source>
</evidence>
<feature type="signal peptide" evidence="4">
    <location>
        <begin position="1"/>
        <end position="20"/>
    </location>
</feature>
<organism evidence="5 6">
    <name type="scientific">Volvox africanus</name>
    <dbReference type="NCBI Taxonomy" id="51714"/>
    <lineage>
        <taxon>Eukaryota</taxon>
        <taxon>Viridiplantae</taxon>
        <taxon>Chlorophyta</taxon>
        <taxon>core chlorophytes</taxon>
        <taxon>Chlorophyceae</taxon>
        <taxon>CS clade</taxon>
        <taxon>Chlamydomonadales</taxon>
        <taxon>Volvocaceae</taxon>
        <taxon>Volvox</taxon>
    </lineage>
</organism>
<gene>
    <name evidence="5" type="ORF">Vafri_14277</name>
</gene>
<protein>
    <submittedName>
        <fullName evidence="5">Uncharacterized protein</fullName>
    </submittedName>
</protein>
<keyword evidence="6" id="KW-1185">Reference proteome</keyword>
<evidence type="ECO:0000256" key="1">
    <source>
        <dbReference type="ARBA" id="ARBA00004370"/>
    </source>
</evidence>
<dbReference type="GO" id="GO:0016020">
    <property type="term" value="C:membrane"/>
    <property type="evidence" value="ECO:0007669"/>
    <property type="project" value="UniProtKB-SubCell"/>
</dbReference>
<dbReference type="EMBL" id="BNCO01000035">
    <property type="protein sequence ID" value="GIL59516.1"/>
    <property type="molecule type" value="Genomic_DNA"/>
</dbReference>
<keyword evidence="4" id="KW-0732">Signal</keyword>
<sequence length="409" mass="41719">MFRGLLALTLVSSVIPFVVAIEKTAIFGGKKIHLLPAFGGLQAGDITHTTPRILQGGVADCVWNGAQCNLRRDFVCDLAGILGSPTTDWAKILADAARRAAVCSNFTGQPDCLLAPPSLDCDWDSVLNRCTLADILNATALRGVAYCSGSSLDTAMSCFSLGPSACSSSASCILVNTSQLGTSSGARGLANLGDLQLSVVMNSMLGTMVKYGIAGLADPIRTVITSLLGAASEVPESGQQVCVSRWMLDAASMTSLAQAVADAIGRNEDLLTALVSSSGLTGSCNGISLPLLVTARECTAASSESTCAAAASGRCQWLTRIGVCTIRENPLPSLALDPSDRWVAVFNNATALCRSITNASLCGAAIDIAEGVQNGGSSGGSGTTAVITWCLLAAATAIAAALSHLVPDV</sequence>
<dbReference type="Pfam" id="PF01437">
    <property type="entry name" value="PSI"/>
    <property type="match status" value="1"/>
</dbReference>
<accession>A0A8J4BIL4</accession>
<comment type="subcellular location">
    <subcellularLocation>
        <location evidence="1">Membrane</location>
    </subcellularLocation>
</comment>
<evidence type="ECO:0000313" key="6">
    <source>
        <dbReference type="Proteomes" id="UP000747399"/>
    </source>
</evidence>
<evidence type="ECO:0000256" key="4">
    <source>
        <dbReference type="SAM" id="SignalP"/>
    </source>
</evidence>
<proteinExistence type="predicted"/>
<keyword evidence="3" id="KW-0325">Glycoprotein</keyword>